<accession>F4QMY6</accession>
<reference evidence="13" key="1">
    <citation type="submission" date="2011-03" db="EMBL/GenBank/DDBJ databases">
        <title>Draft genome sequence of Brevundimonas diminuta.</title>
        <authorList>
            <person name="Brown P.J.B."/>
            <person name="Buechlein A."/>
            <person name="Hemmerich C."/>
            <person name="Brun Y.V."/>
        </authorList>
    </citation>
    <scope>NUCLEOTIDE SEQUENCE [LARGE SCALE GENOMIC DNA]</scope>
    <source>
        <strain evidence="13">C19</strain>
    </source>
</reference>
<dbReference type="InterPro" id="IPR051408">
    <property type="entry name" value="Phosphate_transprt_permease"/>
</dbReference>
<dbReference type="Pfam" id="PF00528">
    <property type="entry name" value="BPD_transp_1"/>
    <property type="match status" value="1"/>
</dbReference>
<name>F4QMY6_9CAUL</name>
<gene>
    <name evidence="12" type="primary">pstA</name>
    <name evidence="12" type="ORF">ABI_29940</name>
</gene>
<protein>
    <recommendedName>
        <fullName evidence="3 10">Phosphate transport system permease protein PstA</fullName>
    </recommendedName>
</protein>
<feature type="transmembrane region" description="Helical" evidence="10">
    <location>
        <begin position="94"/>
        <end position="116"/>
    </location>
</feature>
<evidence type="ECO:0000256" key="8">
    <source>
        <dbReference type="ARBA" id="ARBA00022989"/>
    </source>
</evidence>
<dbReference type="InterPro" id="IPR000515">
    <property type="entry name" value="MetI-like"/>
</dbReference>
<dbReference type="SUPFAM" id="SSF161098">
    <property type="entry name" value="MetI-like"/>
    <property type="match status" value="1"/>
</dbReference>
<dbReference type="PANTHER" id="PTHR42922:SF1">
    <property type="entry name" value="PHOSPHATE TRANSPORT SYSTEM PERMEASE PROTEIN PSTA"/>
    <property type="match status" value="1"/>
</dbReference>
<dbReference type="PROSITE" id="PS50928">
    <property type="entry name" value="ABC_TM1"/>
    <property type="match status" value="1"/>
</dbReference>
<evidence type="ECO:0000256" key="3">
    <source>
        <dbReference type="ARBA" id="ARBA00016864"/>
    </source>
</evidence>
<evidence type="ECO:0000256" key="1">
    <source>
        <dbReference type="ARBA" id="ARBA00004651"/>
    </source>
</evidence>
<keyword evidence="4" id="KW-0813">Transport</keyword>
<dbReference type="AlphaFoldDB" id="F4QMY6"/>
<dbReference type="EMBL" id="GL883078">
    <property type="protein sequence ID" value="EGF91577.1"/>
    <property type="molecule type" value="Genomic_DNA"/>
</dbReference>
<keyword evidence="8 10" id="KW-1133">Transmembrane helix</keyword>
<evidence type="ECO:0000313" key="12">
    <source>
        <dbReference type="EMBL" id="EGF91577.1"/>
    </source>
</evidence>
<evidence type="ECO:0000256" key="5">
    <source>
        <dbReference type="ARBA" id="ARBA00022475"/>
    </source>
</evidence>
<feature type="transmembrane region" description="Helical" evidence="10">
    <location>
        <begin position="172"/>
        <end position="192"/>
    </location>
</feature>
<dbReference type="GO" id="GO:0005315">
    <property type="term" value="F:phosphate transmembrane transporter activity"/>
    <property type="evidence" value="ECO:0007669"/>
    <property type="project" value="InterPro"/>
</dbReference>
<feature type="transmembrane region" description="Helical" evidence="10">
    <location>
        <begin position="12"/>
        <end position="33"/>
    </location>
</feature>
<dbReference type="STRING" id="715226.ABI_29940"/>
<dbReference type="PANTHER" id="PTHR42922">
    <property type="entry name" value="PHOSPHATE TRANSPORT SYSTEM PERMEASE PROTEIN PSTA"/>
    <property type="match status" value="1"/>
</dbReference>
<dbReference type="GO" id="GO:0035435">
    <property type="term" value="P:phosphate ion transmembrane transport"/>
    <property type="evidence" value="ECO:0007669"/>
    <property type="project" value="InterPro"/>
</dbReference>
<dbReference type="eggNOG" id="COG0581">
    <property type="taxonomic scope" value="Bacteria"/>
</dbReference>
<dbReference type="GO" id="GO:0005886">
    <property type="term" value="C:plasma membrane"/>
    <property type="evidence" value="ECO:0007669"/>
    <property type="project" value="UniProtKB-SubCell"/>
</dbReference>
<evidence type="ECO:0000259" key="11">
    <source>
        <dbReference type="PROSITE" id="PS50928"/>
    </source>
</evidence>
<dbReference type="Gene3D" id="1.10.3720.10">
    <property type="entry name" value="MetI-like"/>
    <property type="match status" value="1"/>
</dbReference>
<organism evidence="12 13">
    <name type="scientific">Asticcacaulis biprosthecium C19</name>
    <dbReference type="NCBI Taxonomy" id="715226"/>
    <lineage>
        <taxon>Bacteria</taxon>
        <taxon>Pseudomonadati</taxon>
        <taxon>Pseudomonadota</taxon>
        <taxon>Alphaproteobacteria</taxon>
        <taxon>Caulobacterales</taxon>
        <taxon>Caulobacteraceae</taxon>
        <taxon>Asticcacaulis</taxon>
    </lineage>
</organism>
<sequence>MVSWIFTGACMLATGVALIALMLILWSLLTQGLSGINLDIFTKDTSAGGLRNAIVGSIMMCLVAMVFSVIIGVLAGTWLAEIGGNTRYGHTVRFLNDVLLSAPSILVGVFVSTILVNPFGGASGWAGAVALAILATPVVTRTTEDILNLQPSSLREASMALGASQFITIRRVIWKAAGAGLLTGGLLGFARISGETAPLLHTAGDNQFMHEPLWDIFGMMSNQNASLPVMMYNFALSPFEEANKLAWAGAVLLAFAVLGINVLGRWLAREKKM</sequence>
<dbReference type="InterPro" id="IPR035906">
    <property type="entry name" value="MetI-like_sf"/>
</dbReference>
<keyword evidence="9 10" id="KW-0472">Membrane</keyword>
<dbReference type="InterPro" id="IPR005672">
    <property type="entry name" value="Phosphate_PstA"/>
</dbReference>
<dbReference type="HOGENOM" id="CLU_033621_2_0_5"/>
<evidence type="ECO:0000256" key="9">
    <source>
        <dbReference type="ARBA" id="ARBA00023136"/>
    </source>
</evidence>
<evidence type="ECO:0000256" key="7">
    <source>
        <dbReference type="ARBA" id="ARBA00022692"/>
    </source>
</evidence>
<keyword evidence="7 10" id="KW-0812">Transmembrane</keyword>
<evidence type="ECO:0000256" key="2">
    <source>
        <dbReference type="ARBA" id="ARBA00007069"/>
    </source>
</evidence>
<comment type="similarity">
    <text evidence="2 10">Belongs to the binding-protein-dependent transport system permease family. CysTW subfamily.</text>
</comment>
<evidence type="ECO:0000313" key="13">
    <source>
        <dbReference type="Proteomes" id="UP000006512"/>
    </source>
</evidence>
<feature type="transmembrane region" description="Helical" evidence="10">
    <location>
        <begin position="53"/>
        <end position="82"/>
    </location>
</feature>
<evidence type="ECO:0000256" key="10">
    <source>
        <dbReference type="RuleBase" id="RU363043"/>
    </source>
</evidence>
<proteinExistence type="inferred from homology"/>
<comment type="subcellular location">
    <subcellularLocation>
        <location evidence="10">Cell inner membrane</location>
        <topology evidence="10">Multi-pass membrane protein</topology>
    </subcellularLocation>
    <subcellularLocation>
        <location evidence="1">Cell membrane</location>
        <topology evidence="1">Multi-pass membrane protein</topology>
    </subcellularLocation>
</comment>
<feature type="transmembrane region" description="Helical" evidence="10">
    <location>
        <begin position="122"/>
        <end position="140"/>
    </location>
</feature>
<dbReference type="CDD" id="cd06261">
    <property type="entry name" value="TM_PBP2"/>
    <property type="match status" value="1"/>
</dbReference>
<dbReference type="Proteomes" id="UP000006512">
    <property type="component" value="Unassembled WGS sequence"/>
</dbReference>
<dbReference type="NCBIfam" id="TIGR00974">
    <property type="entry name" value="3a0107s02c"/>
    <property type="match status" value="1"/>
</dbReference>
<evidence type="ECO:0000256" key="4">
    <source>
        <dbReference type="ARBA" id="ARBA00022448"/>
    </source>
</evidence>
<evidence type="ECO:0000256" key="6">
    <source>
        <dbReference type="ARBA" id="ARBA00022592"/>
    </source>
</evidence>
<feature type="domain" description="ABC transmembrane type-1" evidence="11">
    <location>
        <begin position="54"/>
        <end position="264"/>
    </location>
</feature>
<keyword evidence="6" id="KW-0592">Phosphate transport</keyword>
<keyword evidence="5 10" id="KW-1003">Cell membrane</keyword>
<feature type="transmembrane region" description="Helical" evidence="10">
    <location>
        <begin position="245"/>
        <end position="268"/>
    </location>
</feature>
<keyword evidence="13" id="KW-1185">Reference proteome</keyword>